<dbReference type="InterPro" id="IPR032774">
    <property type="entry name" value="WG_beta_rep"/>
</dbReference>
<comment type="caution">
    <text evidence="1">The sequence shown here is derived from an EMBL/GenBank/DDBJ whole genome shotgun (WGS) entry which is preliminary data.</text>
</comment>
<sequence>MKKLVKIISEFSKYIANYYRKGKEISPYSKIIKKSKIKPEDNIEEKWRLINKNGEYELPLKYNYIESCYNTNLVRYFKVFKGLKRKENLFIWNHDEEDDQEDFFSYNNSKKAYKWWNDYLNGSFTSCIYVISTWKGNHLGLVDINNNIIIPFKYSWMKFITSELLIISKDSEIINFYDKDCDGENTYLMDGKTGVIHISNKLLIPIKYDSIKLIGNKIYAQNNKVYAQNVRYFNQNEPHDIYDLNGNKLK</sequence>
<reference evidence="2" key="1">
    <citation type="journal article" date="2019" name="Int. J. Syst. Evol. Microbiol.">
        <title>The Global Catalogue of Microorganisms (GCM) 10K type strain sequencing project: providing services to taxonomists for standard genome sequencing and annotation.</title>
        <authorList>
            <consortium name="The Broad Institute Genomics Platform"/>
            <consortium name="The Broad Institute Genome Sequencing Center for Infectious Disease"/>
            <person name="Wu L."/>
            <person name="Ma J."/>
        </authorList>
    </citation>
    <scope>NUCLEOTIDE SEQUENCE [LARGE SCALE GENOMIC DNA]</scope>
    <source>
        <strain evidence="2">YJ-61-S</strain>
    </source>
</reference>
<dbReference type="RefSeq" id="WP_379976811.1">
    <property type="nucleotide sequence ID" value="NZ_JBHSFV010000001.1"/>
</dbReference>
<evidence type="ECO:0000313" key="1">
    <source>
        <dbReference type="EMBL" id="MFC4632611.1"/>
    </source>
</evidence>
<gene>
    <name evidence="1" type="ORF">ACFO3O_01755</name>
</gene>
<organism evidence="1 2">
    <name type="scientific">Dokdonia ponticola</name>
    <dbReference type="NCBI Taxonomy" id="2041041"/>
    <lineage>
        <taxon>Bacteria</taxon>
        <taxon>Pseudomonadati</taxon>
        <taxon>Bacteroidota</taxon>
        <taxon>Flavobacteriia</taxon>
        <taxon>Flavobacteriales</taxon>
        <taxon>Flavobacteriaceae</taxon>
        <taxon>Dokdonia</taxon>
    </lineage>
</organism>
<dbReference type="Pfam" id="PF14903">
    <property type="entry name" value="WG_beta_rep"/>
    <property type="match status" value="2"/>
</dbReference>
<evidence type="ECO:0000313" key="2">
    <source>
        <dbReference type="Proteomes" id="UP001596043"/>
    </source>
</evidence>
<keyword evidence="2" id="KW-1185">Reference proteome</keyword>
<dbReference type="EMBL" id="JBHSFV010000001">
    <property type="protein sequence ID" value="MFC4632611.1"/>
    <property type="molecule type" value="Genomic_DNA"/>
</dbReference>
<protein>
    <submittedName>
        <fullName evidence="1">WG repeat-containing protein</fullName>
    </submittedName>
</protein>
<accession>A0ABV9HTP4</accession>
<dbReference type="Proteomes" id="UP001596043">
    <property type="component" value="Unassembled WGS sequence"/>
</dbReference>
<name>A0ABV9HTP4_9FLAO</name>
<proteinExistence type="predicted"/>